<dbReference type="GO" id="GO:0033185">
    <property type="term" value="C:dolichol-phosphate-mannose synthase complex"/>
    <property type="evidence" value="ECO:0007669"/>
    <property type="project" value="TreeGrafter"/>
</dbReference>
<comment type="subunit">
    <text evidence="7">Component of the dolichol-phosphate mannose (DPM) synthase complex.</text>
</comment>
<keyword evidence="3 7" id="KW-0812">Transmembrane</keyword>
<dbReference type="InterPro" id="IPR013174">
    <property type="entry name" value="DPM3"/>
</dbReference>
<comment type="pathway">
    <text evidence="7">Protein modification; protein glycosylation.</text>
</comment>
<feature type="coiled-coil region" evidence="8">
    <location>
        <begin position="64"/>
        <end position="91"/>
    </location>
</feature>
<proteinExistence type="inferred from homology"/>
<comment type="caution">
    <text evidence="7">Lacks conserved residue(s) required for the propagation of feature annotation.</text>
</comment>
<dbReference type="EMBL" id="OU892282">
    <property type="protein sequence ID" value="CAG9770239.1"/>
    <property type="molecule type" value="Genomic_DNA"/>
</dbReference>
<dbReference type="PANTHER" id="PTHR16433:SF0">
    <property type="entry name" value="DOLICHOL-PHOSPHATE MANNOSYLTRANSFERASE SUBUNIT 3"/>
    <property type="match status" value="1"/>
</dbReference>
<protein>
    <recommendedName>
        <fullName evidence="7">Dolichol-phosphate mannosyltransferase subunit 3</fullName>
    </recommendedName>
</protein>
<evidence type="ECO:0000256" key="6">
    <source>
        <dbReference type="ARBA" id="ARBA00023136"/>
    </source>
</evidence>
<evidence type="ECO:0000256" key="1">
    <source>
        <dbReference type="ARBA" id="ARBA00004477"/>
    </source>
</evidence>
<evidence type="ECO:0000256" key="5">
    <source>
        <dbReference type="ARBA" id="ARBA00022989"/>
    </source>
</evidence>
<evidence type="ECO:0000256" key="8">
    <source>
        <dbReference type="SAM" id="Coils"/>
    </source>
</evidence>
<name>A0A9N9MWQ1_9CUCU</name>
<keyword evidence="6 7" id="KW-0472">Membrane</keyword>
<dbReference type="OrthoDB" id="2014333at2759"/>
<sequence>MTKLMEWVLAAGALGAIWLALLTNTVENSLVKDHFKLLLLSPIIFVVLFGLFSLALVLYRVFTFNNCDEAAVELQKEILEAKEDLKRLGFKFKE</sequence>
<evidence type="ECO:0000256" key="3">
    <source>
        <dbReference type="ARBA" id="ARBA00022692"/>
    </source>
</evidence>
<comment type="function">
    <text evidence="7">Stabilizer subunit of the dolichol-phosphate mannose (DPM) synthase complex; tethers catalytic subunit to the ER.</text>
</comment>
<keyword evidence="5 7" id="KW-1133">Transmembrane helix</keyword>
<evidence type="ECO:0000256" key="7">
    <source>
        <dbReference type="RuleBase" id="RU365085"/>
    </source>
</evidence>
<dbReference type="GO" id="GO:0005789">
    <property type="term" value="C:endoplasmic reticulum membrane"/>
    <property type="evidence" value="ECO:0007669"/>
    <property type="project" value="UniProtKB-SubCell"/>
</dbReference>
<keyword evidence="10" id="KW-1185">Reference proteome</keyword>
<evidence type="ECO:0000313" key="10">
    <source>
        <dbReference type="Proteomes" id="UP001152799"/>
    </source>
</evidence>
<feature type="transmembrane region" description="Helical" evidence="7">
    <location>
        <begin position="38"/>
        <end position="59"/>
    </location>
</feature>
<keyword evidence="8" id="KW-0175">Coiled coil</keyword>
<reference evidence="9" key="1">
    <citation type="submission" date="2022-01" db="EMBL/GenBank/DDBJ databases">
        <authorList>
            <person name="King R."/>
        </authorList>
    </citation>
    <scope>NUCLEOTIDE SEQUENCE</scope>
</reference>
<dbReference type="Pfam" id="PF08285">
    <property type="entry name" value="DPM3"/>
    <property type="match status" value="1"/>
</dbReference>
<dbReference type="GO" id="GO:0006506">
    <property type="term" value="P:GPI anchor biosynthetic process"/>
    <property type="evidence" value="ECO:0007669"/>
    <property type="project" value="TreeGrafter"/>
</dbReference>
<keyword evidence="4 7" id="KW-0256">Endoplasmic reticulum</keyword>
<comment type="similarity">
    <text evidence="2 7">Belongs to the DPM3 family.</text>
</comment>
<gene>
    <name evidence="9" type="ORF">CEUTPL_LOCUS10694</name>
</gene>
<dbReference type="PANTHER" id="PTHR16433">
    <property type="entry name" value="DOLICHOL-PHOSPHATE MANNOSYLTRANSFERASE SUBUNIT 3"/>
    <property type="match status" value="1"/>
</dbReference>
<evidence type="ECO:0000256" key="2">
    <source>
        <dbReference type="ARBA" id="ARBA00010430"/>
    </source>
</evidence>
<dbReference type="Proteomes" id="UP001152799">
    <property type="component" value="Chromosome 6"/>
</dbReference>
<organism evidence="9 10">
    <name type="scientific">Ceutorhynchus assimilis</name>
    <name type="common">cabbage seed weevil</name>
    <dbReference type="NCBI Taxonomy" id="467358"/>
    <lineage>
        <taxon>Eukaryota</taxon>
        <taxon>Metazoa</taxon>
        <taxon>Ecdysozoa</taxon>
        <taxon>Arthropoda</taxon>
        <taxon>Hexapoda</taxon>
        <taxon>Insecta</taxon>
        <taxon>Pterygota</taxon>
        <taxon>Neoptera</taxon>
        <taxon>Endopterygota</taxon>
        <taxon>Coleoptera</taxon>
        <taxon>Polyphaga</taxon>
        <taxon>Cucujiformia</taxon>
        <taxon>Curculionidae</taxon>
        <taxon>Ceutorhynchinae</taxon>
        <taxon>Ceutorhynchus</taxon>
    </lineage>
</organism>
<evidence type="ECO:0000313" key="9">
    <source>
        <dbReference type="EMBL" id="CAG9770239.1"/>
    </source>
</evidence>
<comment type="subcellular location">
    <subcellularLocation>
        <location evidence="1 7">Endoplasmic reticulum membrane</location>
        <topology evidence="1 7">Multi-pass membrane protein</topology>
    </subcellularLocation>
</comment>
<evidence type="ECO:0000256" key="4">
    <source>
        <dbReference type="ARBA" id="ARBA00022824"/>
    </source>
</evidence>
<accession>A0A9N9MWQ1</accession>
<dbReference type="AlphaFoldDB" id="A0A9N9MWQ1"/>